<gene>
    <name evidence="1" type="ORF">TVAG_360110</name>
</gene>
<reference evidence="1" key="2">
    <citation type="journal article" date="2007" name="Science">
        <title>Draft genome sequence of the sexually transmitted pathogen Trichomonas vaginalis.</title>
        <authorList>
            <person name="Carlton J.M."/>
            <person name="Hirt R.P."/>
            <person name="Silva J.C."/>
            <person name="Delcher A.L."/>
            <person name="Schatz M."/>
            <person name="Zhao Q."/>
            <person name="Wortman J.R."/>
            <person name="Bidwell S.L."/>
            <person name="Alsmark U.C.M."/>
            <person name="Besteiro S."/>
            <person name="Sicheritz-Ponten T."/>
            <person name="Noel C.J."/>
            <person name="Dacks J.B."/>
            <person name="Foster P.G."/>
            <person name="Simillion C."/>
            <person name="Van de Peer Y."/>
            <person name="Miranda-Saavedra D."/>
            <person name="Barton G.J."/>
            <person name="Westrop G.D."/>
            <person name="Mueller S."/>
            <person name="Dessi D."/>
            <person name="Fiori P.L."/>
            <person name="Ren Q."/>
            <person name="Paulsen I."/>
            <person name="Zhang H."/>
            <person name="Bastida-Corcuera F.D."/>
            <person name="Simoes-Barbosa A."/>
            <person name="Brown M.T."/>
            <person name="Hayes R.D."/>
            <person name="Mukherjee M."/>
            <person name="Okumura C.Y."/>
            <person name="Schneider R."/>
            <person name="Smith A.J."/>
            <person name="Vanacova S."/>
            <person name="Villalvazo M."/>
            <person name="Haas B.J."/>
            <person name="Pertea M."/>
            <person name="Feldblyum T.V."/>
            <person name="Utterback T.R."/>
            <person name="Shu C.L."/>
            <person name="Osoegawa K."/>
            <person name="de Jong P.J."/>
            <person name="Hrdy I."/>
            <person name="Horvathova L."/>
            <person name="Zubacova Z."/>
            <person name="Dolezal P."/>
            <person name="Malik S.B."/>
            <person name="Logsdon J.M. Jr."/>
            <person name="Henze K."/>
            <person name="Gupta A."/>
            <person name="Wang C.C."/>
            <person name="Dunne R.L."/>
            <person name="Upcroft J.A."/>
            <person name="Upcroft P."/>
            <person name="White O."/>
            <person name="Salzberg S.L."/>
            <person name="Tang P."/>
            <person name="Chiu C.-H."/>
            <person name="Lee Y.-S."/>
            <person name="Embley T.M."/>
            <person name="Coombs G.H."/>
            <person name="Mottram J.C."/>
            <person name="Tachezy J."/>
            <person name="Fraser-Liggett C.M."/>
            <person name="Johnson P.J."/>
        </authorList>
    </citation>
    <scope>NUCLEOTIDE SEQUENCE [LARGE SCALE GENOMIC DNA]</scope>
    <source>
        <strain evidence="1">G3</strain>
    </source>
</reference>
<evidence type="ECO:0000313" key="1">
    <source>
        <dbReference type="EMBL" id="EAY16402.1"/>
    </source>
</evidence>
<reference evidence="1" key="1">
    <citation type="submission" date="2006-10" db="EMBL/GenBank/DDBJ databases">
        <authorList>
            <person name="Amadeo P."/>
            <person name="Zhao Q."/>
            <person name="Wortman J."/>
            <person name="Fraser-Liggett C."/>
            <person name="Carlton J."/>
        </authorList>
    </citation>
    <scope>NUCLEOTIDE SEQUENCE</scope>
    <source>
        <strain evidence="1">G3</strain>
    </source>
</reference>
<accession>A2DTD0</accession>
<dbReference type="InParanoid" id="A2DTD0"/>
<dbReference type="Proteomes" id="UP000001542">
    <property type="component" value="Unassembled WGS sequence"/>
</dbReference>
<proteinExistence type="predicted"/>
<evidence type="ECO:0000313" key="2">
    <source>
        <dbReference type="Proteomes" id="UP000001542"/>
    </source>
</evidence>
<dbReference type="VEuPathDB" id="TrichDB:TVAG_360110"/>
<dbReference type="AlphaFoldDB" id="A2DTD0"/>
<dbReference type="RefSeq" id="XP_001328625.1">
    <property type="nucleotide sequence ID" value="XM_001328590.1"/>
</dbReference>
<name>A2DTD0_TRIV3</name>
<organism evidence="1 2">
    <name type="scientific">Trichomonas vaginalis (strain ATCC PRA-98 / G3)</name>
    <dbReference type="NCBI Taxonomy" id="412133"/>
    <lineage>
        <taxon>Eukaryota</taxon>
        <taxon>Metamonada</taxon>
        <taxon>Parabasalia</taxon>
        <taxon>Trichomonadida</taxon>
        <taxon>Trichomonadidae</taxon>
        <taxon>Trichomonas</taxon>
    </lineage>
</organism>
<dbReference type="EMBL" id="DS113243">
    <property type="protein sequence ID" value="EAY16402.1"/>
    <property type="molecule type" value="Genomic_DNA"/>
</dbReference>
<dbReference type="VEuPathDB" id="TrichDB:TVAGG3_0967800"/>
<keyword evidence="2" id="KW-1185">Reference proteome</keyword>
<dbReference type="KEGG" id="tva:4774411"/>
<protein>
    <submittedName>
        <fullName evidence="1">Uncharacterized protein</fullName>
    </submittedName>
</protein>
<sequence length="105" mass="12544">MSNDNYEYKFIDGQEWTYFHGLMYSGESGCLDYNGNSSDTWHYSIGTFDRYYGDYFPGPYFNGIWYNVKYVDLWIERPSNINSYIFDRCHLQNSLSNSIFLLIVE</sequence>